<organism evidence="1 2">
    <name type="scientific">Thalictrum thalictroides</name>
    <name type="common">Rue-anemone</name>
    <name type="synonym">Anemone thalictroides</name>
    <dbReference type="NCBI Taxonomy" id="46969"/>
    <lineage>
        <taxon>Eukaryota</taxon>
        <taxon>Viridiplantae</taxon>
        <taxon>Streptophyta</taxon>
        <taxon>Embryophyta</taxon>
        <taxon>Tracheophyta</taxon>
        <taxon>Spermatophyta</taxon>
        <taxon>Magnoliopsida</taxon>
        <taxon>Ranunculales</taxon>
        <taxon>Ranunculaceae</taxon>
        <taxon>Thalictroideae</taxon>
        <taxon>Thalictrum</taxon>
    </lineage>
</organism>
<keyword evidence="1" id="KW-0378">Hydrolase</keyword>
<dbReference type="PANTHER" id="PTHR45865:SF1">
    <property type="entry name" value="E3 UBIQUITIN-PROTEIN LIGASE SHPRH"/>
    <property type="match status" value="1"/>
</dbReference>
<dbReference type="InterPro" id="IPR052583">
    <property type="entry name" value="ATP-helicase/E3_Ub-Ligase"/>
</dbReference>
<evidence type="ECO:0000313" key="1">
    <source>
        <dbReference type="EMBL" id="KAF5177516.1"/>
    </source>
</evidence>
<dbReference type="PANTHER" id="PTHR45865">
    <property type="entry name" value="E3 UBIQUITIN-PROTEIN LIGASE SHPRH FAMILY MEMBER"/>
    <property type="match status" value="1"/>
</dbReference>
<protein>
    <submittedName>
        <fullName evidence="1">RING-finger, DEAD-like helicase, PHD and SNF2 domain-containing protein</fullName>
    </submittedName>
</protein>
<dbReference type="EMBL" id="JABWDY010041303">
    <property type="protein sequence ID" value="KAF5177516.1"/>
    <property type="molecule type" value="Genomic_DNA"/>
</dbReference>
<comment type="caution">
    <text evidence="1">The sequence shown here is derived from an EMBL/GenBank/DDBJ whole genome shotgun (WGS) entry which is preliminary data.</text>
</comment>
<dbReference type="AlphaFoldDB" id="A0A7J6UY16"/>
<keyword evidence="2" id="KW-1185">Reference proteome</keyword>
<sequence>MGRRKQSRPLRSGGVVDNVSSFEVDNPIGVDGIVDANRTVVADTNRFFEIDQSNWASDKHLDIAEVIVRDSRPRAGLLDCCLTEDCSIEDSRFSFRFRLHNVEEYSERFKLGTWPVISTDKIFLEVLEKCTVEDNKDEVVIFSGIFDGPDDSVSGLVHLVSKNMLVVRPIQEARVFDHVLTLTMRVEILDKAFDACESLLDNTREPWRRSMVCVMAWLRPEVTTQETIYGVDGSKPAEFDMQMDPADNHIAFRRNIKFNAADFYEAIKPSKDAPMLEDELPDLLPELRPYQRRAAYWMVEREKGMPQRSDDMVQYDFHKPLCVPMNFLYSDSRMFYNPFSGSVSLHPELFTPYISGGILAVSSERAF</sequence>
<evidence type="ECO:0000313" key="2">
    <source>
        <dbReference type="Proteomes" id="UP000554482"/>
    </source>
</evidence>
<gene>
    <name evidence="1" type="ORF">FRX31_032900</name>
</gene>
<reference evidence="1 2" key="1">
    <citation type="submission" date="2020-06" db="EMBL/GenBank/DDBJ databases">
        <title>Transcriptomic and genomic resources for Thalictrum thalictroides and T. hernandezii: Facilitating candidate gene discovery in an emerging model plant lineage.</title>
        <authorList>
            <person name="Arias T."/>
            <person name="Riano-Pachon D.M."/>
            <person name="Di Stilio V.S."/>
        </authorList>
    </citation>
    <scope>NUCLEOTIDE SEQUENCE [LARGE SCALE GENOMIC DNA]</scope>
    <source>
        <strain evidence="2">cv. WT478/WT964</strain>
        <tissue evidence="1">Leaves</tissue>
    </source>
</reference>
<dbReference type="GO" id="GO:0004386">
    <property type="term" value="F:helicase activity"/>
    <property type="evidence" value="ECO:0007669"/>
    <property type="project" value="UniProtKB-KW"/>
</dbReference>
<keyword evidence="1" id="KW-0547">Nucleotide-binding</keyword>
<dbReference type="Proteomes" id="UP000554482">
    <property type="component" value="Unassembled WGS sequence"/>
</dbReference>
<accession>A0A7J6UY16</accession>
<proteinExistence type="predicted"/>
<name>A0A7J6UY16_THATH</name>
<dbReference type="OrthoDB" id="423559at2759"/>
<keyword evidence="1" id="KW-0067">ATP-binding</keyword>
<keyword evidence="1" id="KW-0347">Helicase</keyword>